<name>A0A1I2LZV5_9ACTN</name>
<dbReference type="AlphaFoldDB" id="A0A1I2LZV5"/>
<feature type="transmembrane region" description="Helical" evidence="1">
    <location>
        <begin position="116"/>
        <end position="138"/>
    </location>
</feature>
<accession>A0A1I2LZV5</accession>
<keyword evidence="1" id="KW-0472">Membrane</keyword>
<proteinExistence type="predicted"/>
<sequence length="143" mass="14569">MYDVRDRPAPVLADPPVRSGPPRWAGHALLACGLALVPWLVVLAVTLPSASTASGGHWATAWVGLDAFEAAGLIATGVLATRRARLLPPAAAATAMLLVTDAWFDTTTAAPGQDFAVALAMALAAELPLAAACAVLAVRALPR</sequence>
<evidence type="ECO:0000256" key="1">
    <source>
        <dbReference type="SAM" id="Phobius"/>
    </source>
</evidence>
<keyword evidence="3" id="KW-1185">Reference proteome</keyword>
<evidence type="ECO:0000313" key="3">
    <source>
        <dbReference type="Proteomes" id="UP000199323"/>
    </source>
</evidence>
<keyword evidence="1" id="KW-1133">Transmembrane helix</keyword>
<organism evidence="2 3">
    <name type="scientific">Actinacidiphila alni</name>
    <dbReference type="NCBI Taxonomy" id="380248"/>
    <lineage>
        <taxon>Bacteria</taxon>
        <taxon>Bacillati</taxon>
        <taxon>Actinomycetota</taxon>
        <taxon>Actinomycetes</taxon>
        <taxon>Kitasatosporales</taxon>
        <taxon>Streptomycetaceae</taxon>
        <taxon>Actinacidiphila</taxon>
    </lineage>
</organism>
<dbReference type="RefSeq" id="WP_245796630.1">
    <property type="nucleotide sequence ID" value="NZ_FONG01000032.1"/>
</dbReference>
<dbReference type="EMBL" id="FONG01000032">
    <property type="protein sequence ID" value="SFF84795.1"/>
    <property type="molecule type" value="Genomic_DNA"/>
</dbReference>
<keyword evidence="1" id="KW-0812">Transmembrane</keyword>
<reference evidence="2 3" key="1">
    <citation type="submission" date="2016-10" db="EMBL/GenBank/DDBJ databases">
        <authorList>
            <person name="de Groot N.N."/>
        </authorList>
    </citation>
    <scope>NUCLEOTIDE SEQUENCE [LARGE SCALE GENOMIC DNA]</scope>
    <source>
        <strain evidence="2 3">CGMCC 4.3510</strain>
    </source>
</reference>
<feature type="transmembrane region" description="Helical" evidence="1">
    <location>
        <begin position="28"/>
        <end position="47"/>
    </location>
</feature>
<dbReference type="Proteomes" id="UP000199323">
    <property type="component" value="Unassembled WGS sequence"/>
</dbReference>
<protein>
    <submittedName>
        <fullName evidence="2">Uncharacterized protein</fullName>
    </submittedName>
</protein>
<feature type="transmembrane region" description="Helical" evidence="1">
    <location>
        <begin position="86"/>
        <end position="104"/>
    </location>
</feature>
<evidence type="ECO:0000313" key="2">
    <source>
        <dbReference type="EMBL" id="SFF84795.1"/>
    </source>
</evidence>
<dbReference type="STRING" id="380248.SAMN05216251_13212"/>
<feature type="transmembrane region" description="Helical" evidence="1">
    <location>
        <begin position="59"/>
        <end position="79"/>
    </location>
</feature>
<gene>
    <name evidence="2" type="ORF">SAMN05216251_13212</name>
</gene>